<reference evidence="1" key="1">
    <citation type="submission" date="2021-03" db="EMBL/GenBank/DDBJ databases">
        <title>Genome sequencing and assembly of Tianweitania sediminis.</title>
        <authorList>
            <person name="Chhetri G."/>
        </authorList>
    </citation>
    <scope>NUCLEOTIDE SEQUENCE</scope>
    <source>
        <strain evidence="1">Z8</strain>
    </source>
</reference>
<name>A0A8J7ULI8_9HYPH</name>
<accession>A0A8J7ULI8</accession>
<evidence type="ECO:0000313" key="2">
    <source>
        <dbReference type="Proteomes" id="UP000666240"/>
    </source>
</evidence>
<sequence length="151" mass="17012">MMTTSDRDFALLLDELLASATIVDDQPLSATKVSVDYLAVADELNHISITPDEAVAEYHSLDEQTPPIEPKLEEIVTVGDLPSIEPEEIARELCIARVRVPHELDRIRRDFAFINHPDRVETWARSRAEIRMQIANQLIDDAKKRLAGSLV</sequence>
<keyword evidence="2" id="KW-1185">Reference proteome</keyword>
<comment type="caution">
    <text evidence="1">The sequence shown here is derived from an EMBL/GenBank/DDBJ whole genome shotgun (WGS) entry which is preliminary data.</text>
</comment>
<organism evidence="1 2">
    <name type="scientific">Tianweitania sediminis</name>
    <dbReference type="NCBI Taxonomy" id="1502156"/>
    <lineage>
        <taxon>Bacteria</taxon>
        <taxon>Pseudomonadati</taxon>
        <taxon>Pseudomonadota</taxon>
        <taxon>Alphaproteobacteria</taxon>
        <taxon>Hyphomicrobiales</taxon>
        <taxon>Phyllobacteriaceae</taxon>
        <taxon>Tianweitania</taxon>
    </lineage>
</organism>
<dbReference type="AlphaFoldDB" id="A0A8J7ULI8"/>
<protein>
    <submittedName>
        <fullName evidence="1">Uncharacterized protein</fullName>
    </submittedName>
</protein>
<gene>
    <name evidence="1" type="ORF">J5Y06_20245</name>
</gene>
<proteinExistence type="predicted"/>
<dbReference type="EMBL" id="JAGIYY010000010">
    <property type="protein sequence ID" value="MBP0440985.1"/>
    <property type="molecule type" value="Genomic_DNA"/>
</dbReference>
<evidence type="ECO:0000313" key="1">
    <source>
        <dbReference type="EMBL" id="MBP0440985.1"/>
    </source>
</evidence>
<dbReference type="Proteomes" id="UP000666240">
    <property type="component" value="Unassembled WGS sequence"/>
</dbReference>